<dbReference type="AlphaFoldDB" id="A0A2D0S6Z3"/>
<feature type="region of interest" description="Disordered" evidence="2">
    <location>
        <begin position="21"/>
        <end position="41"/>
    </location>
</feature>
<feature type="compositionally biased region" description="Polar residues" evidence="2">
    <location>
        <begin position="808"/>
        <end position="822"/>
    </location>
</feature>
<feature type="region of interest" description="Disordered" evidence="2">
    <location>
        <begin position="220"/>
        <end position="263"/>
    </location>
</feature>
<evidence type="ECO:0000313" key="4">
    <source>
        <dbReference type="RefSeq" id="XP_017338506.2"/>
    </source>
</evidence>
<evidence type="ECO:0000313" key="5">
    <source>
        <dbReference type="RefSeq" id="XP_017338507.2"/>
    </source>
</evidence>
<dbReference type="GO" id="GO:0007346">
    <property type="term" value="P:regulation of mitotic cell cycle"/>
    <property type="evidence" value="ECO:0007669"/>
    <property type="project" value="TreeGrafter"/>
</dbReference>
<dbReference type="OrthoDB" id="10023951at2759"/>
<proteinExistence type="inferred from homology"/>
<feature type="compositionally biased region" description="Polar residues" evidence="2">
    <location>
        <begin position="778"/>
        <end position="800"/>
    </location>
</feature>
<dbReference type="GO" id="GO:0007052">
    <property type="term" value="P:mitotic spindle organization"/>
    <property type="evidence" value="ECO:0007669"/>
    <property type="project" value="TreeGrafter"/>
</dbReference>
<evidence type="ECO:0000256" key="1">
    <source>
        <dbReference type="ARBA" id="ARBA00008839"/>
    </source>
</evidence>
<dbReference type="STRING" id="7998.ENSIPUP00000004296"/>
<dbReference type="RefSeq" id="XP_017338507.2">
    <property type="nucleotide sequence ID" value="XM_017483018.3"/>
</dbReference>
<dbReference type="GO" id="GO:0007059">
    <property type="term" value="P:chromosome segregation"/>
    <property type="evidence" value="ECO:0007669"/>
    <property type="project" value="TreeGrafter"/>
</dbReference>
<feature type="compositionally biased region" description="Basic and acidic residues" evidence="2">
    <location>
        <begin position="71"/>
        <end position="111"/>
    </location>
</feature>
<dbReference type="PANTHER" id="PTHR12353">
    <property type="entry name" value="DISKS LARGE-ASSOCIATED PROTEIN DAP SAP90/PSD-95-ASSOCIATED PROTEIN"/>
    <property type="match status" value="1"/>
</dbReference>
<dbReference type="GO" id="GO:0005634">
    <property type="term" value="C:nucleus"/>
    <property type="evidence" value="ECO:0007669"/>
    <property type="project" value="TreeGrafter"/>
</dbReference>
<dbReference type="KEGG" id="ipu:108273653"/>
<protein>
    <submittedName>
        <fullName evidence="4 5">Disks large-associated protein 5 isoform X1</fullName>
    </submittedName>
</protein>
<dbReference type="GO" id="GO:0023052">
    <property type="term" value="P:signaling"/>
    <property type="evidence" value="ECO:0007669"/>
    <property type="project" value="InterPro"/>
</dbReference>
<reference evidence="4 5" key="2">
    <citation type="submission" date="2025-04" db="UniProtKB">
        <authorList>
            <consortium name="RefSeq"/>
        </authorList>
    </citation>
    <scope>IDENTIFICATION</scope>
    <source>
        <tissue evidence="4 5">Blood</tissue>
    </source>
</reference>
<dbReference type="GO" id="GO:0008017">
    <property type="term" value="F:microtubule binding"/>
    <property type="evidence" value="ECO:0007669"/>
    <property type="project" value="TreeGrafter"/>
</dbReference>
<feature type="region of interest" description="Disordered" evidence="2">
    <location>
        <begin position="850"/>
        <end position="888"/>
    </location>
</feature>
<reference evidence="3" key="1">
    <citation type="journal article" date="2016" name="Nat. Commun.">
        <title>The channel catfish genome sequence provides insights into the evolution of scale formation in teleosts.</title>
        <authorList>
            <person name="Liu Z."/>
            <person name="Liu S."/>
            <person name="Yao J."/>
            <person name="Bao L."/>
            <person name="Zhang J."/>
            <person name="Li Y."/>
            <person name="Jiang C."/>
            <person name="Sun L."/>
            <person name="Wang R."/>
            <person name="Zhang Y."/>
            <person name="Zhou T."/>
            <person name="Zeng Q."/>
            <person name="Fu Q."/>
            <person name="Gao S."/>
            <person name="Li N."/>
            <person name="Koren S."/>
            <person name="Jiang Y."/>
            <person name="Zimin A."/>
            <person name="Xu P."/>
            <person name="Phillippy A.M."/>
            <person name="Geng X."/>
            <person name="Song L."/>
            <person name="Sun F."/>
            <person name="Li C."/>
            <person name="Wang X."/>
            <person name="Chen A."/>
            <person name="Jin Y."/>
            <person name="Yuan Z."/>
            <person name="Yang Y."/>
            <person name="Tan S."/>
            <person name="Peatman E."/>
            <person name="Lu J."/>
            <person name="Qin Z."/>
            <person name="Dunham R."/>
            <person name="Li Z."/>
            <person name="Sonstegard T."/>
            <person name="Feng J."/>
            <person name="Danzmann R.G."/>
            <person name="Schroeder S."/>
            <person name="Scheffler B."/>
            <person name="Duke M.V."/>
            <person name="Ballard L."/>
            <person name="Kucuktas H."/>
            <person name="Kaltenboeck L."/>
            <person name="Liu H."/>
            <person name="Armbruster J."/>
            <person name="Xie Y."/>
            <person name="Kirby M.L."/>
            <person name="Tian Y."/>
            <person name="Flanagan M.E."/>
            <person name="Mu W."/>
            <person name="Waldbieser G.C."/>
        </authorList>
    </citation>
    <scope>NUCLEOTIDE SEQUENCE [LARGE SCALE GENOMIC DNA]</scope>
    <source>
        <strain evidence="3">SDA103</strain>
    </source>
</reference>
<dbReference type="InterPro" id="IPR005026">
    <property type="entry name" value="SAPAP"/>
</dbReference>
<dbReference type="Proteomes" id="UP000221080">
    <property type="component" value="Chromosome 13"/>
</dbReference>
<dbReference type="GO" id="GO:0051382">
    <property type="term" value="P:kinetochore assembly"/>
    <property type="evidence" value="ECO:0007669"/>
    <property type="project" value="TreeGrafter"/>
</dbReference>
<feature type="compositionally biased region" description="Low complexity" evidence="2">
    <location>
        <begin position="662"/>
        <end position="687"/>
    </location>
</feature>
<feature type="region of interest" description="Disordered" evidence="2">
    <location>
        <begin position="625"/>
        <end position="721"/>
    </location>
</feature>
<organism evidence="3 5">
    <name type="scientific">Ictalurus punctatus</name>
    <name type="common">Channel catfish</name>
    <name type="synonym">Silurus punctatus</name>
    <dbReference type="NCBI Taxonomy" id="7998"/>
    <lineage>
        <taxon>Eukaryota</taxon>
        <taxon>Metazoa</taxon>
        <taxon>Chordata</taxon>
        <taxon>Craniata</taxon>
        <taxon>Vertebrata</taxon>
        <taxon>Euteleostomi</taxon>
        <taxon>Actinopterygii</taxon>
        <taxon>Neopterygii</taxon>
        <taxon>Teleostei</taxon>
        <taxon>Ostariophysi</taxon>
        <taxon>Siluriformes</taxon>
        <taxon>Ictaluridae</taxon>
        <taxon>Ictalurus</taxon>
    </lineage>
</organism>
<feature type="region of interest" description="Disordered" evidence="2">
    <location>
        <begin position="61"/>
        <end position="188"/>
    </location>
</feature>
<dbReference type="CTD" id="9787"/>
<accession>A0A2D0S6Z3</accession>
<dbReference type="GO" id="GO:0051642">
    <property type="term" value="P:centrosome localization"/>
    <property type="evidence" value="ECO:0007669"/>
    <property type="project" value="TreeGrafter"/>
</dbReference>
<evidence type="ECO:0000256" key="2">
    <source>
        <dbReference type="SAM" id="MobiDB-lite"/>
    </source>
</evidence>
<feature type="region of interest" description="Disordered" evidence="2">
    <location>
        <begin position="776"/>
        <end position="822"/>
    </location>
</feature>
<keyword evidence="3" id="KW-1185">Reference proteome</keyword>
<evidence type="ECO:0000313" key="3">
    <source>
        <dbReference type="Proteomes" id="UP000221080"/>
    </source>
</evidence>
<dbReference type="GO" id="GO:0005737">
    <property type="term" value="C:cytoplasm"/>
    <property type="evidence" value="ECO:0007669"/>
    <property type="project" value="TreeGrafter"/>
</dbReference>
<feature type="compositionally biased region" description="Polar residues" evidence="2">
    <location>
        <begin position="869"/>
        <end position="881"/>
    </location>
</feature>
<gene>
    <name evidence="4 5" type="primary">dlgap5</name>
</gene>
<feature type="compositionally biased region" description="Polar residues" evidence="2">
    <location>
        <begin position="850"/>
        <end position="859"/>
    </location>
</feature>
<name>A0A2D0S6Z3_ICTPU</name>
<dbReference type="GO" id="GO:0031616">
    <property type="term" value="C:spindle pole centrosome"/>
    <property type="evidence" value="ECO:0007669"/>
    <property type="project" value="TreeGrafter"/>
</dbReference>
<feature type="compositionally biased region" description="Polar residues" evidence="2">
    <location>
        <begin position="141"/>
        <end position="150"/>
    </location>
</feature>
<sequence length="991" mass="107555">MDSRFAHLYKRDSSVSMIRVKMSRRRSQTQKENREKMQNLRRHLDQLPELEFSMDVSTLEKSALPSQETGCKAKVDKNNSAAEERKKMLARFKENKALQKEKERREKEKKGTFKVGLYRPQPLGYLPLNPVVPSTKKPTEPVQSTRVTRSMKQHLQPKPAEKQPAPKKAEPPSTRANKSSASAVAKGRIAAVEPVIRAPTTRSATRATTVTAAVTTKPVAKTAADLRPPKIKSANRQPAAPSSGRGKNMQGHTESVAAEKKETMVADEVVAAVNPSHPKEEEEMLEEANVTPVSFAPQGFVFQPPSGLRTFQPTPLSPRSADAFLSPSFSVEPRMESMSPISEPSDSTSAPPLSSPPPCMSEPCPASASESAPSTLPPASSASPLASTSPPPGSLPLPPPSSVPSEPQHDVSYFRAVIASETERLTGLSEFWELRFDDSSIPEEMRDQMRTAVGQARLLMKERFGQFSGLVDDCDFGRGEKITTCTDLQGFWDMVYFQVEDVDKKFNALKEAETRGWQEEVKPVIRQKKVVKKAPAAGGNPGAGVGASTAAKSRLAAVKAAMKAKQAAAAKAAEASDRPQDDSAPVSDALVKARTAQTVVFHGGFFQVESPVKVLGAVRRSSRLSAAPFTHCSPHGSKFSTPGRKERSTAVVHPSPLPCKLAPSKSAPPTASSPTSPAAVARTTASTVCTPKQNAESLPCSPKPLHISSEQHRSSPYASPNGVSCIQLRQLDHNTSLNNLQSDLMITPIDDQMNRSVQIKSHNSCQSEEELPLHLPAQSDSSTEPEGSDQESAMTAFSQEQTEKTDHSVSQVHATSFTHSPSACKTIPRAETMENCVSVLSSPCMMSISPQQVLSPTPSEKTDMRVSEGSPTSADCKVTENQDSESFPDLDLDRYLQPTAQCSLSPVQSMAVERFSLGLEDAEMESPQAQEPVQDALMTPTAFPRMAPLVVTPWTEEMIADQLLFTPEQRERVRPSVCERDLMMFTPPADI</sequence>
<dbReference type="RefSeq" id="XP_017338506.2">
    <property type="nucleotide sequence ID" value="XM_017483017.3"/>
</dbReference>
<comment type="similarity">
    <text evidence="1">Belongs to the SAPAP family.</text>
</comment>
<feature type="compositionally biased region" description="Pro residues" evidence="2">
    <location>
        <begin position="389"/>
        <end position="402"/>
    </location>
</feature>
<dbReference type="Pfam" id="PF03359">
    <property type="entry name" value="GKAP"/>
    <property type="match status" value="1"/>
</dbReference>
<dbReference type="GeneID" id="108273653"/>
<feature type="region of interest" description="Disordered" evidence="2">
    <location>
        <begin position="301"/>
        <end position="408"/>
    </location>
</feature>
<dbReference type="PANTHER" id="PTHR12353:SF1">
    <property type="entry name" value="DISKS LARGE-ASSOCIATED PROTEIN 5"/>
    <property type="match status" value="1"/>
</dbReference>
<feature type="compositionally biased region" description="Basic and acidic residues" evidence="2">
    <location>
        <begin position="29"/>
        <end position="41"/>
    </location>
</feature>
<feature type="compositionally biased region" description="Low complexity" evidence="2">
    <location>
        <begin position="361"/>
        <end position="388"/>
    </location>
</feature>